<organism evidence="1 2">
    <name type="scientific">Eiseniibacteriota bacterium</name>
    <dbReference type="NCBI Taxonomy" id="2212470"/>
    <lineage>
        <taxon>Bacteria</taxon>
        <taxon>Candidatus Eiseniibacteriota</taxon>
    </lineage>
</organism>
<dbReference type="EMBL" id="JAHJDP010000027">
    <property type="protein sequence ID" value="MBU2690249.1"/>
    <property type="molecule type" value="Genomic_DNA"/>
</dbReference>
<dbReference type="Proteomes" id="UP000777784">
    <property type="component" value="Unassembled WGS sequence"/>
</dbReference>
<proteinExistence type="predicted"/>
<sequence>MTEKDSQCRRKEIACHSRKLRDMANAEGFEKSKDRIIEFLKKAEVESKQAILQGEYSIADKWEEERTTWALRVRHFVETASYKFRSISIGRRSHGHKPTLFRLIINFSIYDTRCLFRKLRNIGEIILLEELKIMAVSRNMEEMERYGLRPIGPQTCQWINCLPGETFRDEFRETWSHDIRSNVTIKNKYPEEIAYRMTIPDIKTSRGIGIFYARPLVGTLNISSFVQKTGKYNEIITPAQRIRADRHEGLALDCIVATIGYD</sequence>
<comment type="caution">
    <text evidence="1">The sequence shown here is derived from an EMBL/GenBank/DDBJ whole genome shotgun (WGS) entry which is preliminary data.</text>
</comment>
<reference evidence="1" key="1">
    <citation type="submission" date="2021-05" db="EMBL/GenBank/DDBJ databases">
        <title>Energy efficiency and biological interactions define the core microbiome of deep oligotrophic groundwater.</title>
        <authorList>
            <person name="Mehrshad M."/>
            <person name="Lopez-Fernandez M."/>
            <person name="Bell E."/>
            <person name="Bernier-Latmani R."/>
            <person name="Bertilsson S."/>
            <person name="Dopson M."/>
        </authorList>
    </citation>
    <scope>NUCLEOTIDE SEQUENCE</scope>
    <source>
        <strain evidence="1">Modern_marine.mb.64</strain>
    </source>
</reference>
<accession>A0A948W5C0</accession>
<dbReference type="AlphaFoldDB" id="A0A948W5C0"/>
<name>A0A948W5C0_UNCEI</name>
<evidence type="ECO:0000313" key="1">
    <source>
        <dbReference type="EMBL" id="MBU2690249.1"/>
    </source>
</evidence>
<gene>
    <name evidence="1" type="ORF">KJ970_04915</name>
</gene>
<protein>
    <submittedName>
        <fullName evidence="1">Uncharacterized protein</fullName>
    </submittedName>
</protein>
<evidence type="ECO:0000313" key="2">
    <source>
        <dbReference type="Proteomes" id="UP000777784"/>
    </source>
</evidence>